<evidence type="ECO:0008006" key="6">
    <source>
        <dbReference type="Google" id="ProtNLM"/>
    </source>
</evidence>
<feature type="domain" description="Inner membrane protein YqiJ N-terminal" evidence="3">
    <location>
        <begin position="9"/>
        <end position="105"/>
    </location>
</feature>
<keyword evidence="5" id="KW-1185">Reference proteome</keyword>
<evidence type="ECO:0000313" key="4">
    <source>
        <dbReference type="EMBL" id="GAA4009503.1"/>
    </source>
</evidence>
<dbReference type="InterPro" id="IPR010840">
    <property type="entry name" value="YqiJ_OB"/>
</dbReference>
<feature type="domain" description="Inner membrane protein YqiJ OB-fold" evidence="2">
    <location>
        <begin position="128"/>
        <end position="188"/>
    </location>
</feature>
<feature type="transmembrane region" description="Helical" evidence="1">
    <location>
        <begin position="49"/>
        <end position="76"/>
    </location>
</feature>
<feature type="transmembrane region" description="Helical" evidence="1">
    <location>
        <begin position="12"/>
        <end position="37"/>
    </location>
</feature>
<accession>A0ABP7SBK8</accession>
<gene>
    <name evidence="4" type="ORF">GCM10022280_02950</name>
</gene>
<dbReference type="Proteomes" id="UP001500235">
    <property type="component" value="Unassembled WGS sequence"/>
</dbReference>
<organism evidence="4 5">
    <name type="scientific">Sphingomonas swuensis</name>
    <dbReference type="NCBI Taxonomy" id="977800"/>
    <lineage>
        <taxon>Bacteria</taxon>
        <taxon>Pseudomonadati</taxon>
        <taxon>Pseudomonadota</taxon>
        <taxon>Alphaproteobacteria</taxon>
        <taxon>Sphingomonadales</taxon>
        <taxon>Sphingomonadaceae</taxon>
        <taxon>Sphingomonas</taxon>
    </lineage>
</organism>
<evidence type="ECO:0000259" key="2">
    <source>
        <dbReference type="Pfam" id="PF07290"/>
    </source>
</evidence>
<keyword evidence="1" id="KW-0812">Transmembrane</keyword>
<comment type="caution">
    <text evidence="4">The sequence shown here is derived from an EMBL/GenBank/DDBJ whole genome shotgun (WGS) entry which is preliminary data.</text>
</comment>
<dbReference type="RefSeq" id="WP_344705621.1">
    <property type="nucleotide sequence ID" value="NZ_BAABBQ010000001.1"/>
</dbReference>
<keyword evidence="1" id="KW-0472">Membrane</keyword>
<evidence type="ECO:0000256" key="1">
    <source>
        <dbReference type="SAM" id="Phobius"/>
    </source>
</evidence>
<proteinExistence type="predicted"/>
<feature type="transmembrane region" description="Helical" evidence="1">
    <location>
        <begin position="88"/>
        <end position="109"/>
    </location>
</feature>
<dbReference type="InterPro" id="IPR048376">
    <property type="entry name" value="YqiJ_N"/>
</dbReference>
<dbReference type="Pfam" id="PF21001">
    <property type="entry name" value="YqiJ_N"/>
    <property type="match status" value="1"/>
</dbReference>
<dbReference type="Pfam" id="PF07290">
    <property type="entry name" value="YqiJ_OB"/>
    <property type="match status" value="1"/>
</dbReference>
<evidence type="ECO:0000259" key="3">
    <source>
        <dbReference type="Pfam" id="PF21001"/>
    </source>
</evidence>
<evidence type="ECO:0000313" key="5">
    <source>
        <dbReference type="Proteomes" id="UP001500235"/>
    </source>
</evidence>
<sequence length="216" mass="22665">MEILLSPANLPFTVALILMILIGLAEAIGLGAGAVGLEADVDGDSDMLGWLGVGQVPLLILLVVFLGLFALIGFSLQQLATALTGGSLSAVLAGVGAALLALPLLGLTARGAARILPRDETTAFRRDSLVGRRAAIVIGTARVGSPARAEVRDEHGQRHFVMVEPTDERTDAGEGQVLLLVRREGDIFIGLAEGEELRLDIDERMFGRRLSQGGPQ</sequence>
<protein>
    <recommendedName>
        <fullName evidence="6">DUF1449 family protein</fullName>
    </recommendedName>
</protein>
<name>A0ABP7SBK8_9SPHN</name>
<dbReference type="EMBL" id="BAABBQ010000001">
    <property type="protein sequence ID" value="GAA4009503.1"/>
    <property type="molecule type" value="Genomic_DNA"/>
</dbReference>
<reference evidence="5" key="1">
    <citation type="journal article" date="2019" name="Int. J. Syst. Evol. Microbiol.">
        <title>The Global Catalogue of Microorganisms (GCM) 10K type strain sequencing project: providing services to taxonomists for standard genome sequencing and annotation.</title>
        <authorList>
            <consortium name="The Broad Institute Genomics Platform"/>
            <consortium name="The Broad Institute Genome Sequencing Center for Infectious Disease"/>
            <person name="Wu L."/>
            <person name="Ma J."/>
        </authorList>
    </citation>
    <scope>NUCLEOTIDE SEQUENCE [LARGE SCALE GENOMIC DNA]</scope>
    <source>
        <strain evidence="5">JCM 17563</strain>
    </source>
</reference>
<keyword evidence="1" id="KW-1133">Transmembrane helix</keyword>